<dbReference type="Gene3D" id="1.20.1280.50">
    <property type="match status" value="1"/>
</dbReference>
<evidence type="ECO:0000256" key="1">
    <source>
        <dbReference type="ARBA" id="ARBA00022737"/>
    </source>
</evidence>
<evidence type="ECO:0000313" key="4">
    <source>
        <dbReference type="Proteomes" id="UP000886520"/>
    </source>
</evidence>
<dbReference type="FunFam" id="2.120.10.80:FF:000046">
    <property type="entry name" value="F-box/kelch-repeat protein At5g15710"/>
    <property type="match status" value="1"/>
</dbReference>
<sequence>MDAVDMELMRRPLENQMEVFESHGSAPGFEEEEEPAISSTCPSPALEEGTFEGSLWRDLPQDLIDRILAFLPPICLFRLRSVCRRWHSLLNEHGFLCLLSQLPSHGPCFLMARKDGEVWQRAHVYSYPMCVWHSLPLAFIPKKTHSLVASAGGLLCFTGLEGRHDELFVCNPFRQECRRLPDMHHMRQLGFVSMFMDKRAVCYRIVTAGDCGYVGSNRPAIPTEVYDSITNTWAVFHSFPARSLHSLRSAYCNGRLYCLTLSPSTVVAFDIDKGIWESIPVRMPRALLDAFLIAGECGRLLLVGRVGLYSVHQSMRIWELSFVYMDWVEVGRMPHMLFKALLRSSAESFQCFGYGSFICFSAHKQQRWLMHDSVKKTWHWFSNFPLLSNSSWKKVRGFFFEPRLDATLSS</sequence>
<keyword evidence="4" id="KW-1185">Reference proteome</keyword>
<dbReference type="PANTHER" id="PTHR31672">
    <property type="entry name" value="BNACNNG10540D PROTEIN"/>
    <property type="match status" value="1"/>
</dbReference>
<dbReference type="Pfam" id="PF00646">
    <property type="entry name" value="F-box"/>
    <property type="match status" value="1"/>
</dbReference>
<dbReference type="Pfam" id="PF03478">
    <property type="entry name" value="Beta-prop_KIB1-4"/>
    <property type="match status" value="1"/>
</dbReference>
<feature type="domain" description="F-box" evidence="2">
    <location>
        <begin position="53"/>
        <end position="102"/>
    </location>
</feature>
<dbReference type="InterPro" id="IPR001810">
    <property type="entry name" value="F-box_dom"/>
</dbReference>
<dbReference type="SMART" id="SM00256">
    <property type="entry name" value="FBOX"/>
    <property type="match status" value="1"/>
</dbReference>
<evidence type="ECO:0000259" key="2">
    <source>
        <dbReference type="PROSITE" id="PS50181"/>
    </source>
</evidence>
<dbReference type="FunFam" id="1.20.1280.50:FF:000008">
    <property type="entry name" value="F-box only protein 6"/>
    <property type="match status" value="1"/>
</dbReference>
<protein>
    <recommendedName>
        <fullName evidence="2">F-box domain-containing protein</fullName>
    </recommendedName>
</protein>
<accession>A0A9D4Z6I2</accession>
<dbReference type="Gene3D" id="2.120.10.80">
    <property type="entry name" value="Kelch-type beta propeller"/>
    <property type="match status" value="1"/>
</dbReference>
<dbReference type="InterPro" id="IPR036047">
    <property type="entry name" value="F-box-like_dom_sf"/>
</dbReference>
<dbReference type="Proteomes" id="UP000886520">
    <property type="component" value="Chromosome 21"/>
</dbReference>
<dbReference type="InterPro" id="IPR015915">
    <property type="entry name" value="Kelch-typ_b-propeller"/>
</dbReference>
<dbReference type="CDD" id="cd22157">
    <property type="entry name" value="F-box_AtFBW1-like"/>
    <property type="match status" value="1"/>
</dbReference>
<reference evidence="3" key="1">
    <citation type="submission" date="2021-01" db="EMBL/GenBank/DDBJ databases">
        <title>Adiantum capillus-veneris genome.</title>
        <authorList>
            <person name="Fang Y."/>
            <person name="Liao Q."/>
        </authorList>
    </citation>
    <scope>NUCLEOTIDE SEQUENCE</scope>
    <source>
        <strain evidence="3">H3</strain>
        <tissue evidence="3">Leaf</tissue>
    </source>
</reference>
<name>A0A9D4Z6I2_ADICA</name>
<dbReference type="EMBL" id="JABFUD020000021">
    <property type="protein sequence ID" value="KAI5063189.1"/>
    <property type="molecule type" value="Genomic_DNA"/>
</dbReference>
<dbReference type="AlphaFoldDB" id="A0A9D4Z6I2"/>
<dbReference type="OrthoDB" id="2095648at2759"/>
<proteinExistence type="predicted"/>
<comment type="caution">
    <text evidence="3">The sequence shown here is derived from an EMBL/GenBank/DDBJ whole genome shotgun (WGS) entry which is preliminary data.</text>
</comment>
<dbReference type="InterPro" id="IPR050796">
    <property type="entry name" value="SCF_F-box_component"/>
</dbReference>
<organism evidence="3 4">
    <name type="scientific">Adiantum capillus-veneris</name>
    <name type="common">Maidenhair fern</name>
    <dbReference type="NCBI Taxonomy" id="13818"/>
    <lineage>
        <taxon>Eukaryota</taxon>
        <taxon>Viridiplantae</taxon>
        <taxon>Streptophyta</taxon>
        <taxon>Embryophyta</taxon>
        <taxon>Tracheophyta</taxon>
        <taxon>Polypodiopsida</taxon>
        <taxon>Polypodiidae</taxon>
        <taxon>Polypodiales</taxon>
        <taxon>Pteridineae</taxon>
        <taxon>Pteridaceae</taxon>
        <taxon>Vittarioideae</taxon>
        <taxon>Adiantum</taxon>
    </lineage>
</organism>
<dbReference type="SUPFAM" id="SSF117281">
    <property type="entry name" value="Kelch motif"/>
    <property type="match status" value="1"/>
</dbReference>
<dbReference type="PROSITE" id="PS50181">
    <property type="entry name" value="FBOX"/>
    <property type="match status" value="1"/>
</dbReference>
<dbReference type="SUPFAM" id="SSF81383">
    <property type="entry name" value="F-box domain"/>
    <property type="match status" value="1"/>
</dbReference>
<keyword evidence="1" id="KW-0677">Repeat</keyword>
<evidence type="ECO:0000313" key="3">
    <source>
        <dbReference type="EMBL" id="KAI5063189.1"/>
    </source>
</evidence>
<dbReference type="InterPro" id="IPR005174">
    <property type="entry name" value="KIB1-4_b-propeller"/>
</dbReference>
<dbReference type="PANTHER" id="PTHR31672:SF2">
    <property type="entry name" value="F-BOX DOMAIN-CONTAINING PROTEIN"/>
    <property type="match status" value="1"/>
</dbReference>
<gene>
    <name evidence="3" type="ORF">GOP47_0021736</name>
</gene>